<evidence type="ECO:0000313" key="2">
    <source>
        <dbReference type="Proteomes" id="UP001627284"/>
    </source>
</evidence>
<name>A0ABD2RRP8_9SOLN</name>
<evidence type="ECO:0000313" key="1">
    <source>
        <dbReference type="EMBL" id="KAL3334538.1"/>
    </source>
</evidence>
<organism evidence="1 2">
    <name type="scientific">Solanum stoloniferum</name>
    <dbReference type="NCBI Taxonomy" id="62892"/>
    <lineage>
        <taxon>Eukaryota</taxon>
        <taxon>Viridiplantae</taxon>
        <taxon>Streptophyta</taxon>
        <taxon>Embryophyta</taxon>
        <taxon>Tracheophyta</taxon>
        <taxon>Spermatophyta</taxon>
        <taxon>Magnoliopsida</taxon>
        <taxon>eudicotyledons</taxon>
        <taxon>Gunneridae</taxon>
        <taxon>Pentapetalae</taxon>
        <taxon>asterids</taxon>
        <taxon>lamiids</taxon>
        <taxon>Solanales</taxon>
        <taxon>Solanaceae</taxon>
        <taxon>Solanoideae</taxon>
        <taxon>Solaneae</taxon>
        <taxon>Solanum</taxon>
    </lineage>
</organism>
<reference evidence="1 2" key="1">
    <citation type="submission" date="2024-05" db="EMBL/GenBank/DDBJ databases">
        <title>De novo assembly of an allotetraploid wild potato.</title>
        <authorList>
            <person name="Hosaka A.J."/>
        </authorList>
    </citation>
    <scope>NUCLEOTIDE SEQUENCE [LARGE SCALE GENOMIC DNA]</scope>
    <source>
        <tissue evidence="1">Young leaves</tissue>
    </source>
</reference>
<gene>
    <name evidence="1" type="ORF">AABB24_030992</name>
</gene>
<accession>A0ABD2RRP8</accession>
<dbReference type="EMBL" id="JBJKTR010000018">
    <property type="protein sequence ID" value="KAL3334539.1"/>
    <property type="molecule type" value="Genomic_DNA"/>
</dbReference>
<proteinExistence type="predicted"/>
<dbReference type="AlphaFoldDB" id="A0ABD2RRP8"/>
<protein>
    <submittedName>
        <fullName evidence="1">Uncharacterized protein</fullName>
    </submittedName>
</protein>
<dbReference type="Proteomes" id="UP001627284">
    <property type="component" value="Unassembled WGS sequence"/>
</dbReference>
<dbReference type="EMBL" id="JBJKTR010000018">
    <property type="protein sequence ID" value="KAL3334538.1"/>
    <property type="molecule type" value="Genomic_DNA"/>
</dbReference>
<comment type="caution">
    <text evidence="1">The sequence shown here is derived from an EMBL/GenBank/DDBJ whole genome shotgun (WGS) entry which is preliminary data.</text>
</comment>
<keyword evidence="2" id="KW-1185">Reference proteome</keyword>
<sequence>MCGWAKLLLSVDPTLETNIYKPHVTSQATLQDNPPLTLLFMLRQLTPLLKINQAIFKCLKRTPIFQITHTLPNIMLMLLDLCILLRVYQVLPYKLLNIKHLYTKSLGIVRRSYHIKFLHIKCLHIKSLLILFTMSKPLLKKHNRKNLFNVEKRPIKIYTPLTKPVDQFYEELRLGGYIAPISEIRMNTHARWIKPSKVCAYHSGMKENTIEDKIQQLIDTTIICLEDFAPTKFQQ</sequence>